<organism evidence="9">
    <name type="scientific">Salix viminalis</name>
    <name type="common">Common osier</name>
    <name type="synonym">Basket willow</name>
    <dbReference type="NCBI Taxonomy" id="40686"/>
    <lineage>
        <taxon>Eukaryota</taxon>
        <taxon>Viridiplantae</taxon>
        <taxon>Streptophyta</taxon>
        <taxon>Embryophyta</taxon>
        <taxon>Tracheophyta</taxon>
        <taxon>Spermatophyta</taxon>
        <taxon>Magnoliopsida</taxon>
        <taxon>eudicotyledons</taxon>
        <taxon>Gunneridae</taxon>
        <taxon>Pentapetalae</taxon>
        <taxon>rosids</taxon>
        <taxon>fabids</taxon>
        <taxon>Malpighiales</taxon>
        <taxon>Salicaceae</taxon>
        <taxon>Saliceae</taxon>
        <taxon>Salix</taxon>
    </lineage>
</organism>
<dbReference type="GO" id="GO:0000428">
    <property type="term" value="C:DNA-directed RNA polymerase complex"/>
    <property type="evidence" value="ECO:0007669"/>
    <property type="project" value="UniProtKB-KW"/>
</dbReference>
<sequence>MISDCLGKPGYLFGHNVVLPKPNLFNGQNAIVAVNVHLGYNQADSLVMKRASLERGMFRSEHIRSYKAKVDNRELTDKRQKSEDSITFGKIQSKIGRVDSLNDDGFPFIGVNMQSGDIVIGKSHYCLASDRRDCNYLPSFEKPDHLKISGKPPQTRQSRRTVPPPSTVGSSLFLSIVFALVVTTYSPKGFSWFFSVRGEYSFEENSKICFLLPVRVACYFRFISPLDEAEIWVCGATEYD</sequence>
<keyword evidence="3" id="KW-0240">DNA-directed RNA polymerase</keyword>
<accession>A0A6N2KBY0</accession>
<evidence type="ECO:0000259" key="8">
    <source>
        <dbReference type="Pfam" id="PF00562"/>
    </source>
</evidence>
<keyword evidence="6" id="KW-0804">Transcription</keyword>
<dbReference type="PANTHER" id="PTHR20856">
    <property type="entry name" value="DNA-DIRECTED RNA POLYMERASE I SUBUNIT 2"/>
    <property type="match status" value="1"/>
</dbReference>
<dbReference type="GO" id="GO:0003677">
    <property type="term" value="F:DNA binding"/>
    <property type="evidence" value="ECO:0007669"/>
    <property type="project" value="InterPro"/>
</dbReference>
<reference evidence="9" key="1">
    <citation type="submission" date="2019-03" db="EMBL/GenBank/DDBJ databases">
        <authorList>
            <person name="Mank J."/>
            <person name="Almeida P."/>
        </authorList>
    </citation>
    <scope>NUCLEOTIDE SEQUENCE</scope>
    <source>
        <strain evidence="9">78183</strain>
    </source>
</reference>
<comment type="similarity">
    <text evidence="1">Belongs to the RNA polymerase beta chain family.</text>
</comment>
<dbReference type="SUPFAM" id="SSF64484">
    <property type="entry name" value="beta and beta-prime subunits of DNA dependent RNA-polymerase"/>
    <property type="match status" value="1"/>
</dbReference>
<dbReference type="EC" id="2.7.7.6" evidence="2"/>
<feature type="domain" description="DNA-directed RNA polymerase subunit 2 hybrid-binding" evidence="8">
    <location>
        <begin position="22"/>
        <end position="123"/>
    </location>
</feature>
<evidence type="ECO:0000256" key="7">
    <source>
        <dbReference type="SAM" id="MobiDB-lite"/>
    </source>
</evidence>
<dbReference type="GO" id="GO:0006351">
    <property type="term" value="P:DNA-templated transcription"/>
    <property type="evidence" value="ECO:0007669"/>
    <property type="project" value="InterPro"/>
</dbReference>
<name>A0A6N2KBY0_SALVM</name>
<proteinExistence type="inferred from homology"/>
<dbReference type="InterPro" id="IPR014724">
    <property type="entry name" value="RNA_pol_RPB2_OB-fold"/>
</dbReference>
<dbReference type="GO" id="GO:0032549">
    <property type="term" value="F:ribonucleoside binding"/>
    <property type="evidence" value="ECO:0007669"/>
    <property type="project" value="InterPro"/>
</dbReference>
<evidence type="ECO:0000313" key="9">
    <source>
        <dbReference type="EMBL" id="VFU22443.1"/>
    </source>
</evidence>
<dbReference type="InterPro" id="IPR037033">
    <property type="entry name" value="DNA-dir_RNAP_su2_hyb_sf"/>
</dbReference>
<keyword evidence="4" id="KW-0808">Transferase</keyword>
<feature type="region of interest" description="Disordered" evidence="7">
    <location>
        <begin position="147"/>
        <end position="166"/>
    </location>
</feature>
<evidence type="ECO:0000256" key="4">
    <source>
        <dbReference type="ARBA" id="ARBA00022679"/>
    </source>
</evidence>
<dbReference type="Gene3D" id="2.40.50.150">
    <property type="match status" value="1"/>
</dbReference>
<dbReference type="EMBL" id="CAADRP010000069">
    <property type="protein sequence ID" value="VFU22443.1"/>
    <property type="molecule type" value="Genomic_DNA"/>
</dbReference>
<keyword evidence="5" id="KW-0548">Nucleotidyltransferase</keyword>
<protein>
    <recommendedName>
        <fullName evidence="2">DNA-directed RNA polymerase</fullName>
        <ecNumber evidence="2">2.7.7.6</ecNumber>
    </recommendedName>
</protein>
<dbReference type="InterPro" id="IPR015712">
    <property type="entry name" value="DNA-dir_RNA_pol_su2"/>
</dbReference>
<evidence type="ECO:0000256" key="6">
    <source>
        <dbReference type="ARBA" id="ARBA00023163"/>
    </source>
</evidence>
<dbReference type="GO" id="GO:0003899">
    <property type="term" value="F:DNA-directed RNA polymerase activity"/>
    <property type="evidence" value="ECO:0007669"/>
    <property type="project" value="UniProtKB-EC"/>
</dbReference>
<dbReference type="AlphaFoldDB" id="A0A6N2KBY0"/>
<dbReference type="InterPro" id="IPR007120">
    <property type="entry name" value="DNA-dir_RNAP_su2_dom"/>
</dbReference>
<dbReference type="Pfam" id="PF00562">
    <property type="entry name" value="RNA_pol_Rpb2_6"/>
    <property type="match status" value="1"/>
</dbReference>
<evidence type="ECO:0000256" key="1">
    <source>
        <dbReference type="ARBA" id="ARBA00006835"/>
    </source>
</evidence>
<evidence type="ECO:0000256" key="3">
    <source>
        <dbReference type="ARBA" id="ARBA00022478"/>
    </source>
</evidence>
<gene>
    <name evidence="9" type="ORF">SVIM_LOCUS24732</name>
</gene>
<evidence type="ECO:0000256" key="5">
    <source>
        <dbReference type="ARBA" id="ARBA00022695"/>
    </source>
</evidence>
<dbReference type="Gene3D" id="2.40.270.10">
    <property type="entry name" value="DNA-directed RNA polymerase, subunit 2, domain 6"/>
    <property type="match status" value="1"/>
</dbReference>
<evidence type="ECO:0000256" key="2">
    <source>
        <dbReference type="ARBA" id="ARBA00012418"/>
    </source>
</evidence>